<dbReference type="AlphaFoldDB" id="A0A8T0JB04"/>
<keyword evidence="3" id="KW-1185">Reference proteome</keyword>
<keyword evidence="1" id="KW-1133">Transmembrane helix</keyword>
<evidence type="ECO:0000313" key="2">
    <source>
        <dbReference type="EMBL" id="KAG0592937.1"/>
    </source>
</evidence>
<comment type="caution">
    <text evidence="2">The sequence shown here is derived from an EMBL/GenBank/DDBJ whole genome shotgun (WGS) entry which is preliminary data.</text>
</comment>
<keyword evidence="1" id="KW-0472">Membrane</keyword>
<evidence type="ECO:0000256" key="1">
    <source>
        <dbReference type="SAM" id="Phobius"/>
    </source>
</evidence>
<dbReference type="Proteomes" id="UP000822688">
    <property type="component" value="Chromosome 1"/>
</dbReference>
<accession>A0A8T0JB04</accession>
<sequence>MQQLRGTLCPHVWSLYLSIVLAVTSDLSTLRSSELSLINLSILPILYMLIFEKLMGISQKWRIGTENRPMYETRNCVGTGQRRGQDYLSEQANFEMPETLFDGDDT</sequence>
<feature type="transmembrane region" description="Helical" evidence="1">
    <location>
        <begin position="12"/>
        <end position="30"/>
    </location>
</feature>
<protein>
    <submittedName>
        <fullName evidence="2">Uncharacterized protein</fullName>
    </submittedName>
</protein>
<keyword evidence="1" id="KW-0812">Transmembrane</keyword>
<proteinExistence type="predicted"/>
<dbReference type="EMBL" id="CM026421">
    <property type="protein sequence ID" value="KAG0592937.1"/>
    <property type="molecule type" value="Genomic_DNA"/>
</dbReference>
<evidence type="ECO:0000313" key="3">
    <source>
        <dbReference type="Proteomes" id="UP000822688"/>
    </source>
</evidence>
<organism evidence="2 3">
    <name type="scientific">Ceratodon purpureus</name>
    <name type="common">Fire moss</name>
    <name type="synonym">Dicranum purpureum</name>
    <dbReference type="NCBI Taxonomy" id="3225"/>
    <lineage>
        <taxon>Eukaryota</taxon>
        <taxon>Viridiplantae</taxon>
        <taxon>Streptophyta</taxon>
        <taxon>Embryophyta</taxon>
        <taxon>Bryophyta</taxon>
        <taxon>Bryophytina</taxon>
        <taxon>Bryopsida</taxon>
        <taxon>Dicranidae</taxon>
        <taxon>Pseudoditrichales</taxon>
        <taxon>Ditrichaceae</taxon>
        <taxon>Ceratodon</taxon>
    </lineage>
</organism>
<reference evidence="2" key="1">
    <citation type="submission" date="2020-06" db="EMBL/GenBank/DDBJ databases">
        <title>WGS assembly of Ceratodon purpureus strain R40.</title>
        <authorList>
            <person name="Carey S.B."/>
            <person name="Jenkins J."/>
            <person name="Shu S."/>
            <person name="Lovell J.T."/>
            <person name="Sreedasyam A."/>
            <person name="Maumus F."/>
            <person name="Tiley G.P."/>
            <person name="Fernandez-Pozo N."/>
            <person name="Barry K."/>
            <person name="Chen C."/>
            <person name="Wang M."/>
            <person name="Lipzen A."/>
            <person name="Daum C."/>
            <person name="Saski C.A."/>
            <person name="Payton A.C."/>
            <person name="Mcbreen J.C."/>
            <person name="Conrad R.E."/>
            <person name="Kollar L.M."/>
            <person name="Olsson S."/>
            <person name="Huttunen S."/>
            <person name="Landis J.B."/>
            <person name="Wickett N.J."/>
            <person name="Johnson M.G."/>
            <person name="Rensing S.A."/>
            <person name="Grimwood J."/>
            <person name="Schmutz J."/>
            <person name="Mcdaniel S.F."/>
        </authorList>
    </citation>
    <scope>NUCLEOTIDE SEQUENCE</scope>
    <source>
        <strain evidence="2">R40</strain>
    </source>
</reference>
<name>A0A8T0JB04_CERPU</name>
<gene>
    <name evidence="2" type="ORF">KC19_1G291900</name>
</gene>
<feature type="transmembrane region" description="Helical" evidence="1">
    <location>
        <begin position="36"/>
        <end position="55"/>
    </location>
</feature>